<evidence type="ECO:0000256" key="8">
    <source>
        <dbReference type="ARBA" id="ARBA00049348"/>
    </source>
</evidence>
<dbReference type="InterPro" id="IPR036631">
    <property type="entry name" value="MGMT_N_sf"/>
</dbReference>
<dbReference type="SUPFAM" id="SSF46767">
    <property type="entry name" value="Methylated DNA-protein cysteine methyltransferase, C-terminal domain"/>
    <property type="match status" value="1"/>
</dbReference>
<comment type="function">
    <text evidence="9">Involved in the cellular defense against the biological effects of O6-methylguanine (O6-MeG) and O4-methylthymine (O4-MeT) in DNA. Repairs the methylated nucleobase in DNA by stoichiometrically transferring the methyl group to a cysteine residue in the enzyme. This is a suicide reaction: the enzyme is irreversibly inactivated.</text>
</comment>
<evidence type="ECO:0000259" key="10">
    <source>
        <dbReference type="Pfam" id="PF01035"/>
    </source>
</evidence>
<dbReference type="PANTHER" id="PTHR10815:SF5">
    <property type="entry name" value="METHYLATED-DNA--PROTEIN-CYSTEINE METHYLTRANSFERASE"/>
    <property type="match status" value="1"/>
</dbReference>
<dbReference type="InterPro" id="IPR036388">
    <property type="entry name" value="WH-like_DNA-bd_sf"/>
</dbReference>
<comment type="miscellaneous">
    <text evidence="9">This enzyme catalyzes only one turnover and therefore is not strictly catalytic. According to one definition, an enzyme is a biocatalyst that acts repeatedly and over many reaction cycles.</text>
</comment>
<accession>A0A7G7VKX2</accession>
<feature type="domain" description="Methylated-DNA-[protein]-cysteine S-methyltransferase DNA binding" evidence="10">
    <location>
        <begin position="76"/>
        <end position="159"/>
    </location>
</feature>
<dbReference type="InterPro" id="IPR014048">
    <property type="entry name" value="MethylDNA_cys_MeTrfase_DNA-bd"/>
</dbReference>
<organism evidence="12 13">
    <name type="scientific">Selenomonas timonae</name>
    <dbReference type="NCBI Taxonomy" id="2754044"/>
    <lineage>
        <taxon>Bacteria</taxon>
        <taxon>Bacillati</taxon>
        <taxon>Bacillota</taxon>
        <taxon>Negativicutes</taxon>
        <taxon>Selenomonadales</taxon>
        <taxon>Selenomonadaceae</taxon>
        <taxon>Selenomonas</taxon>
    </lineage>
</organism>
<dbReference type="Gene3D" id="1.10.10.10">
    <property type="entry name" value="Winged helix-like DNA-binding domain superfamily/Winged helix DNA-binding domain"/>
    <property type="match status" value="1"/>
</dbReference>
<gene>
    <name evidence="12" type="ORF">H1B31_02040</name>
</gene>
<dbReference type="InterPro" id="IPR008332">
    <property type="entry name" value="MethylG_MeTrfase_N"/>
</dbReference>
<dbReference type="GO" id="GO:0005737">
    <property type="term" value="C:cytoplasm"/>
    <property type="evidence" value="ECO:0007669"/>
    <property type="project" value="UniProtKB-SubCell"/>
</dbReference>
<comment type="catalytic activity">
    <reaction evidence="8 9">
        <text>a 6-O-methyl-2'-deoxyguanosine in DNA + L-cysteinyl-[protein] = S-methyl-L-cysteinyl-[protein] + a 2'-deoxyguanosine in DNA</text>
        <dbReference type="Rhea" id="RHEA:24000"/>
        <dbReference type="Rhea" id="RHEA-COMP:10131"/>
        <dbReference type="Rhea" id="RHEA-COMP:10132"/>
        <dbReference type="Rhea" id="RHEA-COMP:11367"/>
        <dbReference type="Rhea" id="RHEA-COMP:11368"/>
        <dbReference type="ChEBI" id="CHEBI:29950"/>
        <dbReference type="ChEBI" id="CHEBI:82612"/>
        <dbReference type="ChEBI" id="CHEBI:85445"/>
        <dbReference type="ChEBI" id="CHEBI:85448"/>
        <dbReference type="EC" id="2.1.1.63"/>
    </reaction>
</comment>
<keyword evidence="4 9" id="KW-0489">Methyltransferase</keyword>
<keyword evidence="3 9" id="KW-0963">Cytoplasm</keyword>
<comment type="similarity">
    <text evidence="2 9">Belongs to the MGMT family.</text>
</comment>
<dbReference type="PROSITE" id="PS00374">
    <property type="entry name" value="MGMT"/>
    <property type="match status" value="1"/>
</dbReference>
<evidence type="ECO:0000256" key="9">
    <source>
        <dbReference type="HAMAP-Rule" id="MF_00772"/>
    </source>
</evidence>
<dbReference type="FunFam" id="1.10.10.10:FF:000214">
    <property type="entry name" value="Methylated-DNA--protein-cysteine methyltransferase"/>
    <property type="match status" value="1"/>
</dbReference>
<dbReference type="InterPro" id="IPR023546">
    <property type="entry name" value="MGMT"/>
</dbReference>
<evidence type="ECO:0000256" key="5">
    <source>
        <dbReference type="ARBA" id="ARBA00022679"/>
    </source>
</evidence>
<dbReference type="InterPro" id="IPR001497">
    <property type="entry name" value="MethylDNA_cys_MeTrfase_AS"/>
</dbReference>
<dbReference type="SUPFAM" id="SSF53155">
    <property type="entry name" value="Methylated DNA-protein cysteine methyltransferase domain"/>
    <property type="match status" value="1"/>
</dbReference>
<reference evidence="12 13" key="1">
    <citation type="submission" date="2020-07" db="EMBL/GenBank/DDBJ databases">
        <title>Complete genome and description of Selenomonas timonensis sp. nov., a new bacterium isolated from a gingivitis subject.</title>
        <authorList>
            <person name="Antezack A."/>
        </authorList>
    </citation>
    <scope>NUCLEOTIDE SEQUENCE [LARGE SCALE GENOMIC DNA]</scope>
    <source>
        <strain evidence="12 13">Marseille-Q3039</strain>
    </source>
</reference>
<evidence type="ECO:0000256" key="1">
    <source>
        <dbReference type="ARBA" id="ARBA00001286"/>
    </source>
</evidence>
<feature type="active site" description="Nucleophile; methyl group acceptor" evidence="9">
    <location>
        <position position="131"/>
    </location>
</feature>
<dbReference type="GO" id="GO:0006307">
    <property type="term" value="P:DNA alkylation repair"/>
    <property type="evidence" value="ECO:0007669"/>
    <property type="project" value="UniProtKB-UniRule"/>
</dbReference>
<dbReference type="Pfam" id="PF01035">
    <property type="entry name" value="DNA_binding_1"/>
    <property type="match status" value="1"/>
</dbReference>
<feature type="domain" description="Methylguanine DNA methyltransferase ribonuclease-like" evidence="11">
    <location>
        <begin position="2"/>
        <end position="68"/>
    </location>
</feature>
<dbReference type="AlphaFoldDB" id="A0A7G7VKX2"/>
<keyword evidence="7 9" id="KW-0234">DNA repair</keyword>
<dbReference type="EC" id="2.1.1.63" evidence="9"/>
<evidence type="ECO:0000256" key="6">
    <source>
        <dbReference type="ARBA" id="ARBA00022763"/>
    </source>
</evidence>
<evidence type="ECO:0000313" key="13">
    <source>
        <dbReference type="Proteomes" id="UP000515480"/>
    </source>
</evidence>
<dbReference type="GO" id="GO:0032259">
    <property type="term" value="P:methylation"/>
    <property type="evidence" value="ECO:0007669"/>
    <property type="project" value="UniProtKB-KW"/>
</dbReference>
<evidence type="ECO:0000259" key="11">
    <source>
        <dbReference type="Pfam" id="PF02870"/>
    </source>
</evidence>
<dbReference type="KEGG" id="stim:H1B31_02040"/>
<comment type="subcellular location">
    <subcellularLocation>
        <location evidence="9">Cytoplasm</location>
    </subcellularLocation>
</comment>
<evidence type="ECO:0000256" key="7">
    <source>
        <dbReference type="ARBA" id="ARBA00023204"/>
    </source>
</evidence>
<evidence type="ECO:0000256" key="2">
    <source>
        <dbReference type="ARBA" id="ARBA00008711"/>
    </source>
</evidence>
<sequence>MIYTAHYNSPLGGITLTSDGIALTGLYFDGERDFPDLSAAHKKDLPVFGEAMRWLDLYFAGKEPDFSPALNPTGTAFQMSVWAILQTIPFGETTTYGAIARRLEEETKKRMSAQAVGGAVGRNPISILIPCHRVIGADGSLTGYAGGLDKKEYLLRTEGFYS</sequence>
<dbReference type="HAMAP" id="MF_00772">
    <property type="entry name" value="OGT"/>
    <property type="match status" value="1"/>
</dbReference>
<dbReference type="RefSeq" id="WP_185980703.1">
    <property type="nucleotide sequence ID" value="NZ_CP060204.1"/>
</dbReference>
<comment type="catalytic activity">
    <reaction evidence="1 9">
        <text>a 4-O-methyl-thymidine in DNA + L-cysteinyl-[protein] = a thymidine in DNA + S-methyl-L-cysteinyl-[protein]</text>
        <dbReference type="Rhea" id="RHEA:53428"/>
        <dbReference type="Rhea" id="RHEA-COMP:10131"/>
        <dbReference type="Rhea" id="RHEA-COMP:10132"/>
        <dbReference type="Rhea" id="RHEA-COMP:13555"/>
        <dbReference type="Rhea" id="RHEA-COMP:13556"/>
        <dbReference type="ChEBI" id="CHEBI:29950"/>
        <dbReference type="ChEBI" id="CHEBI:82612"/>
        <dbReference type="ChEBI" id="CHEBI:137386"/>
        <dbReference type="ChEBI" id="CHEBI:137387"/>
        <dbReference type="EC" id="2.1.1.63"/>
    </reaction>
</comment>
<protein>
    <recommendedName>
        <fullName evidence="9">Methylated-DNA--protein-cysteine methyltransferase</fullName>
        <ecNumber evidence="9">2.1.1.63</ecNumber>
    </recommendedName>
    <alternativeName>
        <fullName evidence="9">6-O-methylguanine-DNA methyltransferase</fullName>
        <shortName evidence="9">MGMT</shortName>
    </alternativeName>
    <alternativeName>
        <fullName evidence="9">O-6-methylguanine-DNA-alkyltransferase</fullName>
    </alternativeName>
</protein>
<dbReference type="Gene3D" id="3.30.160.70">
    <property type="entry name" value="Methylated DNA-protein cysteine methyltransferase domain"/>
    <property type="match status" value="1"/>
</dbReference>
<dbReference type="Pfam" id="PF02870">
    <property type="entry name" value="Methyltransf_1N"/>
    <property type="match status" value="1"/>
</dbReference>
<dbReference type="PANTHER" id="PTHR10815">
    <property type="entry name" value="METHYLATED-DNA--PROTEIN-CYSTEINE METHYLTRANSFERASE"/>
    <property type="match status" value="1"/>
</dbReference>
<dbReference type="InterPro" id="IPR036217">
    <property type="entry name" value="MethylDNA_cys_MeTrfase_DNAb"/>
</dbReference>
<keyword evidence="6 9" id="KW-0227">DNA damage</keyword>
<dbReference type="GO" id="GO:0003908">
    <property type="term" value="F:methylated-DNA-[protein]-cysteine S-methyltransferase activity"/>
    <property type="evidence" value="ECO:0007669"/>
    <property type="project" value="UniProtKB-UniRule"/>
</dbReference>
<dbReference type="NCBIfam" id="TIGR00589">
    <property type="entry name" value="ogt"/>
    <property type="match status" value="1"/>
</dbReference>
<evidence type="ECO:0000256" key="4">
    <source>
        <dbReference type="ARBA" id="ARBA00022603"/>
    </source>
</evidence>
<dbReference type="EMBL" id="CP060204">
    <property type="protein sequence ID" value="QNH54765.1"/>
    <property type="molecule type" value="Genomic_DNA"/>
</dbReference>
<evidence type="ECO:0000313" key="12">
    <source>
        <dbReference type="EMBL" id="QNH54765.1"/>
    </source>
</evidence>
<dbReference type="CDD" id="cd06445">
    <property type="entry name" value="ATase"/>
    <property type="match status" value="1"/>
</dbReference>
<dbReference type="Proteomes" id="UP000515480">
    <property type="component" value="Chromosome"/>
</dbReference>
<keyword evidence="13" id="KW-1185">Reference proteome</keyword>
<proteinExistence type="inferred from homology"/>
<evidence type="ECO:0000256" key="3">
    <source>
        <dbReference type="ARBA" id="ARBA00022490"/>
    </source>
</evidence>
<name>A0A7G7VKX2_9FIRM</name>
<keyword evidence="5 9" id="KW-0808">Transferase</keyword>